<evidence type="ECO:0000256" key="1">
    <source>
        <dbReference type="ARBA" id="ARBA00004651"/>
    </source>
</evidence>
<dbReference type="Gene3D" id="1.10.287.570">
    <property type="entry name" value="Helical hairpin bin"/>
    <property type="match status" value="1"/>
</dbReference>
<feature type="region of interest" description="Disordered" evidence="10">
    <location>
        <begin position="1"/>
        <end position="25"/>
    </location>
</feature>
<feature type="transmembrane region" description="Helical" evidence="9">
    <location>
        <begin position="898"/>
        <end position="916"/>
    </location>
</feature>
<evidence type="ECO:0000256" key="6">
    <source>
        <dbReference type="ARBA" id="ARBA00022989"/>
    </source>
</evidence>
<gene>
    <name evidence="13" type="ORF">OFUS_LOCUS11535</name>
</gene>
<dbReference type="GO" id="GO:0051453">
    <property type="term" value="P:regulation of intracellular pH"/>
    <property type="evidence" value="ECO:0007669"/>
    <property type="project" value="TreeGrafter"/>
</dbReference>
<dbReference type="OrthoDB" id="1735926at2759"/>
<evidence type="ECO:0000256" key="2">
    <source>
        <dbReference type="ARBA" id="ARBA00010993"/>
    </source>
</evidence>
<protein>
    <recommendedName>
        <fullName evidence="9">Anion exchange protein</fullName>
    </recommendedName>
</protein>
<feature type="transmembrane region" description="Helical" evidence="9">
    <location>
        <begin position="748"/>
        <end position="771"/>
    </location>
</feature>
<reference evidence="13" key="1">
    <citation type="submission" date="2022-03" db="EMBL/GenBank/DDBJ databases">
        <authorList>
            <person name="Martin C."/>
        </authorList>
    </citation>
    <scope>NUCLEOTIDE SEQUENCE</scope>
</reference>
<evidence type="ECO:0000256" key="10">
    <source>
        <dbReference type="SAM" id="MobiDB-lite"/>
    </source>
</evidence>
<dbReference type="PRINTS" id="PR01231">
    <property type="entry name" value="HCO3TRNSPORT"/>
</dbReference>
<dbReference type="InterPro" id="IPR011531">
    <property type="entry name" value="HCO3_transpt-like_TM_dom"/>
</dbReference>
<comment type="caution">
    <text evidence="13">The sequence shown here is derived from an EMBL/GenBank/DDBJ whole genome shotgun (WGS) entry which is preliminary data.</text>
</comment>
<dbReference type="InterPro" id="IPR013769">
    <property type="entry name" value="Band3_cytoplasmic_dom"/>
</dbReference>
<keyword evidence="8 9" id="KW-0472">Membrane</keyword>
<dbReference type="FunFam" id="1.10.287.570:FF:000001">
    <property type="entry name" value="Anion exchange protein"/>
    <property type="match status" value="1"/>
</dbReference>
<dbReference type="Pfam" id="PF00955">
    <property type="entry name" value="HCO3_cotransp"/>
    <property type="match status" value="1"/>
</dbReference>
<dbReference type="GO" id="GO:0008510">
    <property type="term" value="F:sodium:bicarbonate symporter activity"/>
    <property type="evidence" value="ECO:0007669"/>
    <property type="project" value="TreeGrafter"/>
</dbReference>
<dbReference type="Proteomes" id="UP000749559">
    <property type="component" value="Unassembled WGS sequence"/>
</dbReference>
<name>A0A8J1UHY5_OWEFU</name>
<accession>A0A8J1UHY5</accession>
<feature type="transmembrane region" description="Helical" evidence="9">
    <location>
        <begin position="834"/>
        <end position="855"/>
    </location>
</feature>
<feature type="transmembrane region" description="Helical" evidence="9">
    <location>
        <begin position="471"/>
        <end position="497"/>
    </location>
</feature>
<keyword evidence="5 9" id="KW-0812">Transmembrane</keyword>
<feature type="transmembrane region" description="Helical" evidence="9">
    <location>
        <begin position="803"/>
        <end position="822"/>
    </location>
</feature>
<proteinExistence type="inferred from homology"/>
<keyword evidence="6 9" id="KW-1133">Transmembrane helix</keyword>
<dbReference type="GO" id="GO:0005452">
    <property type="term" value="F:solute:inorganic anion antiporter activity"/>
    <property type="evidence" value="ECO:0007669"/>
    <property type="project" value="InterPro"/>
</dbReference>
<keyword evidence="14" id="KW-1185">Reference proteome</keyword>
<dbReference type="GO" id="GO:0008509">
    <property type="term" value="F:monoatomic anion transmembrane transporter activity"/>
    <property type="evidence" value="ECO:0007669"/>
    <property type="project" value="InterPro"/>
</dbReference>
<comment type="subcellular location">
    <subcellularLocation>
        <location evidence="1">Cell membrane</location>
        <topology evidence="1">Multi-pass membrane protein</topology>
    </subcellularLocation>
    <subcellularLocation>
        <location evidence="9">Membrane</location>
        <topology evidence="9">Multi-pass membrane protein</topology>
    </subcellularLocation>
</comment>
<dbReference type="InterPro" id="IPR003020">
    <property type="entry name" value="HCO3_transpt_euk"/>
</dbReference>
<sequence>MGKAGGVEFSAGAPSPSEGESEERPLFSELQEYYQKKGEYEEAWHQEARWIKYEENVEASGERWTKPHVASLSLQALYRLKHQLNDALFLLDVKADTLGGITDVIKDAMIEEELLSEEQAGIMEEIIMQPHWHKHQLNHERRESKAFARRMSHEGLQLPSTGSFPRRGSITPSGNSTSFSKSDSSGGLKRVGSQSAMKKFQRKIPEGAEGASVMVGGIDGLDKTVTALVRLKSGVDLMELMEVELPTRFIFVMFGPKHENTAIKQVGRCMGTIFSHKDFQKVVYSAKDKKEILASVDAFMQDSTVLPASEWDHNIHIQPPTTTDTQGKTWSSVLKEPEEGEEEIEDHADPTLVRTGRIFGGLVNDVKRKAKWYASDFKDALSLQSLASIFFIYFACLSTVITFGGMMGDALDNKMAAAEGMLAAGICGVSYSLLAGQPLTILGCTGPILVFETILYNFCKDNGMEYLPFRFWIGIWTGAILLIMVMFDLSALVKYITKFTEEVFAVLISLIFIYESLSKVIKVNKKYPMRIKPDEPLGPCTCHRPDPVMTTVMPGAENSTMVYATTLAPGMNKSLMFMGMSLENMTDGDWAALSHEDCLEYGGKLVGPGCKEYFPDVFLFSFILCMGVFVIAMGLKGFKETRYFPTFVRQNIADFAVPIALVIMTGIDLALGLHTPKLQIPTEFRPTLHSRGWVIPPFGANAWWTALAAGVPAILLSILIFMDQQITSVIVNNKANKLKKGGGYHLDLLIISVQVVLCSVMGIPYFVAATVRSINHVLSLRKESKNAAPGEKPKFLGIREQRVTHVVAFTVIGFSIFMNAVLKYVPMPVLYGVFLYMGVASLSGAELVQRMLLVFMPRKYQPDHKFLRHVDTNRVHLFTAIQVTSLAILWVVKSVKKISIIFPLMVLALCFVRKGMEWIFTEKELKHLDNLLPAMGKKKEPEDKTELEKLDPYGSHA</sequence>
<evidence type="ECO:0000256" key="8">
    <source>
        <dbReference type="ARBA" id="ARBA00023136"/>
    </source>
</evidence>
<evidence type="ECO:0000256" key="3">
    <source>
        <dbReference type="ARBA" id="ARBA00022448"/>
    </source>
</evidence>
<dbReference type="Pfam" id="PF07565">
    <property type="entry name" value="Band_3_cyto"/>
    <property type="match status" value="1"/>
</dbReference>
<feature type="domain" description="Band 3 cytoplasmic" evidence="12">
    <location>
        <begin position="26"/>
        <end position="312"/>
    </location>
</feature>
<dbReference type="EMBL" id="CAIIXF020000006">
    <property type="protein sequence ID" value="CAH1785487.1"/>
    <property type="molecule type" value="Genomic_DNA"/>
</dbReference>
<evidence type="ECO:0000259" key="12">
    <source>
        <dbReference type="Pfam" id="PF07565"/>
    </source>
</evidence>
<dbReference type="AlphaFoldDB" id="A0A8J1UHY5"/>
<evidence type="ECO:0000256" key="7">
    <source>
        <dbReference type="ARBA" id="ARBA00023065"/>
    </source>
</evidence>
<evidence type="ECO:0000313" key="13">
    <source>
        <dbReference type="EMBL" id="CAH1785487.1"/>
    </source>
</evidence>
<feature type="region of interest" description="Disordered" evidence="10">
    <location>
        <begin position="937"/>
        <end position="957"/>
    </location>
</feature>
<dbReference type="Gene3D" id="3.40.930.10">
    <property type="entry name" value="Mannitol-specific EII, Chain A"/>
    <property type="match status" value="1"/>
</dbReference>
<comment type="similarity">
    <text evidence="2 9">Belongs to the anion exchanger (TC 2.A.31) family.</text>
</comment>
<feature type="transmembrane region" description="Helical" evidence="9">
    <location>
        <begin position="694"/>
        <end position="722"/>
    </location>
</feature>
<keyword evidence="4" id="KW-1003">Cell membrane</keyword>
<feature type="transmembrane region" description="Helical" evidence="9">
    <location>
        <begin position="875"/>
        <end position="892"/>
    </location>
</feature>
<feature type="transmembrane region" description="Helical" evidence="9">
    <location>
        <begin position="440"/>
        <end position="459"/>
    </location>
</feature>
<evidence type="ECO:0000313" key="14">
    <source>
        <dbReference type="Proteomes" id="UP000749559"/>
    </source>
</evidence>
<feature type="region of interest" description="Disordered" evidence="10">
    <location>
        <begin position="156"/>
        <end position="201"/>
    </location>
</feature>
<evidence type="ECO:0000256" key="4">
    <source>
        <dbReference type="ARBA" id="ARBA00022475"/>
    </source>
</evidence>
<feature type="transmembrane region" description="Helical" evidence="9">
    <location>
        <begin position="655"/>
        <end position="673"/>
    </location>
</feature>
<dbReference type="PANTHER" id="PTHR11453:SF36">
    <property type="entry name" value="ANION EXCHANGE PROTEIN"/>
    <property type="match status" value="1"/>
</dbReference>
<dbReference type="GO" id="GO:0005886">
    <property type="term" value="C:plasma membrane"/>
    <property type="evidence" value="ECO:0007669"/>
    <property type="project" value="UniProtKB-SubCell"/>
</dbReference>
<organism evidence="13 14">
    <name type="scientific">Owenia fusiformis</name>
    <name type="common">Polychaete worm</name>
    <dbReference type="NCBI Taxonomy" id="6347"/>
    <lineage>
        <taxon>Eukaryota</taxon>
        <taxon>Metazoa</taxon>
        <taxon>Spiralia</taxon>
        <taxon>Lophotrochozoa</taxon>
        <taxon>Annelida</taxon>
        <taxon>Polychaeta</taxon>
        <taxon>Sedentaria</taxon>
        <taxon>Canalipalpata</taxon>
        <taxon>Sabellida</taxon>
        <taxon>Oweniida</taxon>
        <taxon>Oweniidae</taxon>
        <taxon>Owenia</taxon>
    </lineage>
</organism>
<feature type="transmembrane region" description="Helical" evidence="9">
    <location>
        <begin position="385"/>
        <end position="404"/>
    </location>
</feature>
<dbReference type="InterPro" id="IPR016152">
    <property type="entry name" value="PTrfase/Anion_transptr"/>
</dbReference>
<evidence type="ECO:0000256" key="9">
    <source>
        <dbReference type="RuleBase" id="RU362035"/>
    </source>
</evidence>
<feature type="domain" description="Bicarbonate transporter-like transmembrane" evidence="11">
    <location>
        <begin position="357"/>
        <end position="932"/>
    </location>
</feature>
<evidence type="ECO:0000259" key="11">
    <source>
        <dbReference type="Pfam" id="PF00955"/>
    </source>
</evidence>
<feature type="transmembrane region" description="Helical" evidence="9">
    <location>
        <begin position="617"/>
        <end position="635"/>
    </location>
</feature>
<feature type="transmembrane region" description="Helical" evidence="9">
    <location>
        <begin position="503"/>
        <end position="521"/>
    </location>
</feature>
<feature type="compositionally biased region" description="Low complexity" evidence="10">
    <location>
        <begin position="173"/>
        <end position="187"/>
    </location>
</feature>
<dbReference type="PANTHER" id="PTHR11453">
    <property type="entry name" value="ANION EXCHANGE PROTEIN"/>
    <property type="match status" value="1"/>
</dbReference>
<evidence type="ECO:0000256" key="5">
    <source>
        <dbReference type="ARBA" id="ARBA00022692"/>
    </source>
</evidence>
<feature type="compositionally biased region" description="Basic and acidic residues" evidence="10">
    <location>
        <begin position="937"/>
        <end position="951"/>
    </location>
</feature>
<dbReference type="SUPFAM" id="SSF55804">
    <property type="entry name" value="Phoshotransferase/anion transport protein"/>
    <property type="match status" value="1"/>
</dbReference>
<keyword evidence="7 9" id="KW-0406">Ion transport</keyword>
<dbReference type="NCBIfam" id="TIGR00834">
    <property type="entry name" value="ae"/>
    <property type="match status" value="1"/>
</dbReference>
<keyword evidence="3 9" id="KW-0813">Transport</keyword>